<accession>A0A7N4NR08</accession>
<evidence type="ECO:0000256" key="5">
    <source>
        <dbReference type="ARBA" id="ARBA00023136"/>
    </source>
</evidence>
<comment type="similarity">
    <text evidence="2">Belongs to the CD225/Dispanin family.</text>
</comment>
<dbReference type="Proteomes" id="UP000007648">
    <property type="component" value="Unassembled WGS sequence"/>
</dbReference>
<dbReference type="RefSeq" id="XP_012398337.2">
    <property type="nucleotide sequence ID" value="XM_012542883.3"/>
</dbReference>
<dbReference type="AlphaFoldDB" id="A0A7N4NR08"/>
<dbReference type="OrthoDB" id="9907795at2759"/>
<proteinExistence type="inferred from homology"/>
<evidence type="ECO:0000256" key="2">
    <source>
        <dbReference type="ARBA" id="ARBA00006843"/>
    </source>
</evidence>
<organism evidence="7 8">
    <name type="scientific">Sarcophilus harrisii</name>
    <name type="common">Tasmanian devil</name>
    <name type="synonym">Sarcophilus laniarius</name>
    <dbReference type="NCBI Taxonomy" id="9305"/>
    <lineage>
        <taxon>Eukaryota</taxon>
        <taxon>Metazoa</taxon>
        <taxon>Chordata</taxon>
        <taxon>Craniata</taxon>
        <taxon>Vertebrata</taxon>
        <taxon>Euteleostomi</taxon>
        <taxon>Mammalia</taxon>
        <taxon>Metatheria</taxon>
        <taxon>Dasyuromorphia</taxon>
        <taxon>Dasyuridae</taxon>
        <taxon>Sarcophilus</taxon>
    </lineage>
</organism>
<reference evidence="7" key="2">
    <citation type="submission" date="2025-08" db="UniProtKB">
        <authorList>
            <consortium name="Ensembl"/>
        </authorList>
    </citation>
    <scope>IDENTIFICATION</scope>
</reference>
<dbReference type="CTD" id="100862671"/>
<dbReference type="InParanoid" id="A0A7N4NR08"/>
<name>A0A7N4NR08_SARHA</name>
<dbReference type="KEGG" id="shr:105749506"/>
<evidence type="ECO:0000256" key="3">
    <source>
        <dbReference type="ARBA" id="ARBA00022692"/>
    </source>
</evidence>
<evidence type="ECO:0000256" key="4">
    <source>
        <dbReference type="ARBA" id="ARBA00022989"/>
    </source>
</evidence>
<keyword evidence="5 6" id="KW-0472">Membrane</keyword>
<dbReference type="GeneID" id="105749506"/>
<keyword evidence="3 6" id="KW-0812">Transmembrane</keyword>
<evidence type="ECO:0000313" key="8">
    <source>
        <dbReference type="Proteomes" id="UP000007648"/>
    </source>
</evidence>
<keyword evidence="8" id="KW-1185">Reference proteome</keyword>
<evidence type="ECO:0000313" key="7">
    <source>
        <dbReference type="Ensembl" id="ENSSHAP00000026612.1"/>
    </source>
</evidence>
<sequence length="181" mass="20095">MPHPGLRSLESVRCFHPNQIKTKKPGAETRGPTASFSWNLHPSLSTKSPQNSDQFGQCYYHTSLFLVVEKKVMGEEMALETLVNIETDPPRASLPVGCNRYLLRYLAVTSIICGCSCLGIMALVFAVKAEERRKAGKPEEALFWGNRARRLALASIAVWFGVLVLGPLLFWLLSYAIAQAE</sequence>
<reference evidence="7 8" key="1">
    <citation type="journal article" date="2011" name="Proc. Natl. Acad. Sci. U.S.A.">
        <title>Genetic diversity and population structure of the endangered marsupial Sarcophilus harrisii (Tasmanian devil).</title>
        <authorList>
            <person name="Miller W."/>
            <person name="Hayes V.M."/>
            <person name="Ratan A."/>
            <person name="Petersen D.C."/>
            <person name="Wittekindt N.E."/>
            <person name="Miller J."/>
            <person name="Walenz B."/>
            <person name="Knight J."/>
            <person name="Qi J."/>
            <person name="Zhao F."/>
            <person name="Wang Q."/>
            <person name="Bedoya-Reina O.C."/>
            <person name="Katiyar N."/>
            <person name="Tomsho L.P."/>
            <person name="Kasson L.M."/>
            <person name="Hardie R.A."/>
            <person name="Woodbridge P."/>
            <person name="Tindall E.A."/>
            <person name="Bertelsen M.F."/>
            <person name="Dixon D."/>
            <person name="Pyecroft S."/>
            <person name="Helgen K.M."/>
            <person name="Lesk A.M."/>
            <person name="Pringle T.H."/>
            <person name="Patterson N."/>
            <person name="Zhang Y."/>
            <person name="Kreiss A."/>
            <person name="Woods G.M."/>
            <person name="Jones M.E."/>
            <person name="Schuster S.C."/>
        </authorList>
    </citation>
    <scope>NUCLEOTIDE SEQUENCE [LARGE SCALE GENOMIC DNA]</scope>
</reference>
<dbReference type="Ensembl" id="ENSSHAT00000051642.1">
    <property type="protein sequence ID" value="ENSSHAP00000026612.1"/>
    <property type="gene ID" value="ENSSHAG00000024139.1"/>
</dbReference>
<dbReference type="Pfam" id="PF04505">
    <property type="entry name" value="CD225"/>
    <property type="match status" value="1"/>
</dbReference>
<comment type="subcellular location">
    <subcellularLocation>
        <location evidence="1">Membrane</location>
    </subcellularLocation>
</comment>
<evidence type="ECO:0000256" key="6">
    <source>
        <dbReference type="SAM" id="Phobius"/>
    </source>
</evidence>
<dbReference type="InterPro" id="IPR007593">
    <property type="entry name" value="CD225/Dispanin_fam"/>
</dbReference>
<evidence type="ECO:0000256" key="1">
    <source>
        <dbReference type="ARBA" id="ARBA00004370"/>
    </source>
</evidence>
<feature type="transmembrane region" description="Helical" evidence="6">
    <location>
        <begin position="102"/>
        <end position="127"/>
    </location>
</feature>
<reference evidence="7" key="3">
    <citation type="submission" date="2025-09" db="UniProtKB">
        <authorList>
            <consortium name="Ensembl"/>
        </authorList>
    </citation>
    <scope>IDENTIFICATION</scope>
</reference>
<protein>
    <submittedName>
        <fullName evidence="7">Transmembrane protein 265</fullName>
    </submittedName>
</protein>
<dbReference type="GO" id="GO:0016020">
    <property type="term" value="C:membrane"/>
    <property type="evidence" value="ECO:0007669"/>
    <property type="project" value="UniProtKB-SubCell"/>
</dbReference>
<dbReference type="GeneTree" id="ENSGT01150000287009"/>
<feature type="transmembrane region" description="Helical" evidence="6">
    <location>
        <begin position="151"/>
        <end position="178"/>
    </location>
</feature>
<keyword evidence="4 6" id="KW-1133">Transmembrane helix</keyword>
<gene>
    <name evidence="7" type="primary">TMEM265</name>
</gene>